<evidence type="ECO:0000259" key="2">
    <source>
        <dbReference type="Pfam" id="PF01370"/>
    </source>
</evidence>
<dbReference type="Gene3D" id="3.40.50.720">
    <property type="entry name" value="NAD(P)-binding Rossmann-like Domain"/>
    <property type="match status" value="1"/>
</dbReference>
<dbReference type="RefSeq" id="WP_015678239.1">
    <property type="nucleotide sequence ID" value="NZ_AOGX02000024.1"/>
</dbReference>
<feature type="domain" description="NAD-dependent epimerase/dehydratase" evidence="2">
    <location>
        <begin position="5"/>
        <end position="272"/>
    </location>
</feature>
<evidence type="ECO:0000313" key="3">
    <source>
        <dbReference type="EMBL" id="EOQ88222.1"/>
    </source>
</evidence>
<dbReference type="InterPro" id="IPR001509">
    <property type="entry name" value="Epimerase_deHydtase"/>
</dbReference>
<dbReference type="EMBL" id="AOGX02000024">
    <property type="protein sequence ID" value="EOQ88222.1"/>
    <property type="molecule type" value="Genomic_DNA"/>
</dbReference>
<sequence length="353" mass="40482">MKTLLITGGAGFLGSNLAIEWRKKYPHDRIFALDNLKRRGGELNLPRLKSNSIEFIHGDIRIKEDLLSLPKIDLILECSAEPSVLAGVNESPEYLIQTNLVGTINCLELARRDNSDFVFFSTSRIYPIEYINALKFEESSTRFEWLDDQIYASASSKGISEYFPLDKIRSLYGTTKLASELIIQEYADLYKFRSVINRCGVLTGPWQMGKVDQGIFVYWLASHIFKRPLKYFGYGGKGKQVRDFLHFKDLFDLLVLQTENWEKSNAQVFNVGGGREVSLSLCELTEICQKLTGNQVSIESIPEDRAMDIRIYLTDTSKAKKIFDWSPQYKPKETIAEIYKWIIENQSTLVHIL</sequence>
<dbReference type="OrthoDB" id="9779902at2"/>
<reference evidence="3 4" key="1">
    <citation type="submission" date="2013-04" db="EMBL/GenBank/DDBJ databases">
        <authorList>
            <person name="Harkins D.M."/>
            <person name="Durkin A.S."/>
            <person name="Brinkac L.M."/>
            <person name="Haft D.H."/>
            <person name="Selengut J.D."/>
            <person name="Sanka R."/>
            <person name="DePew J."/>
            <person name="Purushe J."/>
            <person name="Hartskeerl R.A."/>
            <person name="Ahmed A."/>
            <person name="van der Linden H."/>
            <person name="Goris M.G.A."/>
            <person name="Vinetz J.M."/>
            <person name="Sutton G.G."/>
            <person name="Nierman W.C."/>
            <person name="Fouts D.E."/>
        </authorList>
    </citation>
    <scope>NUCLEOTIDE SEQUENCE [LARGE SCALE GENOMIC DNA]</scope>
    <source>
        <strain evidence="3 4">Sao Paulo</strain>
    </source>
</reference>
<organism evidence="3 4">
    <name type="scientific">Leptospira yanagawae serovar Saopaulo str. Sao Paulo = ATCC 700523</name>
    <dbReference type="NCBI Taxonomy" id="1249483"/>
    <lineage>
        <taxon>Bacteria</taxon>
        <taxon>Pseudomonadati</taxon>
        <taxon>Spirochaetota</taxon>
        <taxon>Spirochaetia</taxon>
        <taxon>Leptospirales</taxon>
        <taxon>Leptospiraceae</taxon>
        <taxon>Leptospira</taxon>
    </lineage>
</organism>
<evidence type="ECO:0000256" key="1">
    <source>
        <dbReference type="ARBA" id="ARBA00007637"/>
    </source>
</evidence>
<dbReference type="Pfam" id="PF01370">
    <property type="entry name" value="Epimerase"/>
    <property type="match status" value="1"/>
</dbReference>
<dbReference type="STRING" id="1249483.LEP1GSC202_3339"/>
<evidence type="ECO:0000313" key="4">
    <source>
        <dbReference type="Proteomes" id="UP000013996"/>
    </source>
</evidence>
<comment type="similarity">
    <text evidence="1">Belongs to the NAD(P)-dependent epimerase/dehydratase family.</text>
</comment>
<name>A0A5E8HBJ5_9LEPT</name>
<dbReference type="SUPFAM" id="SSF51735">
    <property type="entry name" value="NAD(P)-binding Rossmann-fold domains"/>
    <property type="match status" value="1"/>
</dbReference>
<dbReference type="InterPro" id="IPR036291">
    <property type="entry name" value="NAD(P)-bd_dom_sf"/>
</dbReference>
<comment type="caution">
    <text evidence="3">The sequence shown here is derived from an EMBL/GenBank/DDBJ whole genome shotgun (WGS) entry which is preliminary data.</text>
</comment>
<dbReference type="Proteomes" id="UP000013996">
    <property type="component" value="Unassembled WGS sequence"/>
</dbReference>
<accession>A0A5E8HBJ5</accession>
<gene>
    <name evidence="3" type="ORF">LEP1GSC202_3339</name>
</gene>
<dbReference type="AlphaFoldDB" id="A0A5E8HBJ5"/>
<proteinExistence type="inferred from homology"/>
<protein>
    <submittedName>
        <fullName evidence="3">NAD dependent epimerase/dehydratase family protein</fullName>
    </submittedName>
</protein>
<dbReference type="PANTHER" id="PTHR43000">
    <property type="entry name" value="DTDP-D-GLUCOSE 4,6-DEHYDRATASE-RELATED"/>
    <property type="match status" value="1"/>
</dbReference>